<gene>
    <name evidence="2" type="primary">g11730</name>
    <name evidence="2" type="ORF">VP750_LOCUS10479</name>
</gene>
<protein>
    <submittedName>
        <fullName evidence="2">G11730 protein</fullName>
    </submittedName>
</protein>
<keyword evidence="3" id="KW-1185">Reference proteome</keyword>
<reference evidence="2 3" key="1">
    <citation type="submission" date="2024-06" db="EMBL/GenBank/DDBJ databases">
        <authorList>
            <person name="Kraege A."/>
            <person name="Thomma B."/>
        </authorList>
    </citation>
    <scope>NUCLEOTIDE SEQUENCE [LARGE SCALE GENOMIC DNA]</scope>
</reference>
<evidence type="ECO:0000313" key="3">
    <source>
        <dbReference type="Proteomes" id="UP001497392"/>
    </source>
</evidence>
<name>A0ABP1GD14_9CHLO</name>
<evidence type="ECO:0000313" key="2">
    <source>
        <dbReference type="EMBL" id="CAL5228573.1"/>
    </source>
</evidence>
<dbReference type="Proteomes" id="UP001497392">
    <property type="component" value="Unassembled WGS sequence"/>
</dbReference>
<proteinExistence type="predicted"/>
<sequence length="131" mass="14283">MAGKGAKVFTAGSNSQRKVTFNTVPTKQLNHRRVFVAKKDITLNARFSMLKSMRQHASQQQSVGRDSLLAKKRGLKSSEAPSQDKGGSKSGRKIKKKGIAVSPGVKVRPTAVGSHTRKKGKQRKGKDRAKE</sequence>
<comment type="caution">
    <text evidence="2">The sequence shown here is derived from an EMBL/GenBank/DDBJ whole genome shotgun (WGS) entry which is preliminary data.</text>
</comment>
<feature type="region of interest" description="Disordered" evidence="1">
    <location>
        <begin position="52"/>
        <end position="131"/>
    </location>
</feature>
<accession>A0ABP1GD14</accession>
<organism evidence="2 3">
    <name type="scientific">Coccomyxa viridis</name>
    <dbReference type="NCBI Taxonomy" id="1274662"/>
    <lineage>
        <taxon>Eukaryota</taxon>
        <taxon>Viridiplantae</taxon>
        <taxon>Chlorophyta</taxon>
        <taxon>core chlorophytes</taxon>
        <taxon>Trebouxiophyceae</taxon>
        <taxon>Trebouxiophyceae incertae sedis</taxon>
        <taxon>Coccomyxaceae</taxon>
        <taxon>Coccomyxa</taxon>
    </lineage>
</organism>
<feature type="compositionally biased region" description="Polar residues" evidence="1">
    <location>
        <begin position="55"/>
        <end position="64"/>
    </location>
</feature>
<feature type="compositionally biased region" description="Basic residues" evidence="1">
    <location>
        <begin position="115"/>
        <end position="131"/>
    </location>
</feature>
<dbReference type="EMBL" id="CAXHTA020000018">
    <property type="protein sequence ID" value="CAL5228573.1"/>
    <property type="molecule type" value="Genomic_DNA"/>
</dbReference>
<evidence type="ECO:0000256" key="1">
    <source>
        <dbReference type="SAM" id="MobiDB-lite"/>
    </source>
</evidence>